<dbReference type="InterPro" id="IPR010559">
    <property type="entry name" value="Sig_transdc_His_kin_internal"/>
</dbReference>
<evidence type="ECO:0000313" key="3">
    <source>
        <dbReference type="EMBL" id="KAA9036584.1"/>
    </source>
</evidence>
<dbReference type="PANTHER" id="PTHR34220">
    <property type="entry name" value="SENSOR HISTIDINE KINASE YPDA"/>
    <property type="match status" value="1"/>
</dbReference>
<dbReference type="AlphaFoldDB" id="A0A5J5IBZ8"/>
<dbReference type="EMBL" id="VYQF01000007">
    <property type="protein sequence ID" value="KAA9036584.1"/>
    <property type="molecule type" value="Genomic_DNA"/>
</dbReference>
<keyword evidence="1" id="KW-1133">Transmembrane helix</keyword>
<evidence type="ECO:0000313" key="4">
    <source>
        <dbReference type="Proteomes" id="UP000326903"/>
    </source>
</evidence>
<name>A0A5J5IBZ8_9BACT</name>
<dbReference type="Proteomes" id="UP000326903">
    <property type="component" value="Unassembled WGS sequence"/>
</dbReference>
<dbReference type="GO" id="GO:0016020">
    <property type="term" value="C:membrane"/>
    <property type="evidence" value="ECO:0007669"/>
    <property type="project" value="InterPro"/>
</dbReference>
<protein>
    <recommendedName>
        <fullName evidence="2">Signal transduction histidine kinase internal region domain-containing protein</fullName>
    </recommendedName>
</protein>
<organism evidence="3 4">
    <name type="scientific">Ginsengibacter hankyongi</name>
    <dbReference type="NCBI Taxonomy" id="2607284"/>
    <lineage>
        <taxon>Bacteria</taxon>
        <taxon>Pseudomonadati</taxon>
        <taxon>Bacteroidota</taxon>
        <taxon>Chitinophagia</taxon>
        <taxon>Chitinophagales</taxon>
        <taxon>Chitinophagaceae</taxon>
        <taxon>Ginsengibacter</taxon>
    </lineage>
</organism>
<dbReference type="RefSeq" id="WP_150416326.1">
    <property type="nucleotide sequence ID" value="NZ_VYQF01000007.1"/>
</dbReference>
<dbReference type="InterPro" id="IPR050640">
    <property type="entry name" value="Bact_2-comp_sensor_kinase"/>
</dbReference>
<accession>A0A5J5IBZ8</accession>
<feature type="transmembrane region" description="Helical" evidence="1">
    <location>
        <begin position="33"/>
        <end position="54"/>
    </location>
</feature>
<dbReference type="GO" id="GO:0000155">
    <property type="term" value="F:phosphorelay sensor kinase activity"/>
    <property type="evidence" value="ECO:0007669"/>
    <property type="project" value="InterPro"/>
</dbReference>
<feature type="domain" description="Signal transduction histidine kinase internal region" evidence="2">
    <location>
        <begin position="154"/>
        <end position="233"/>
    </location>
</feature>
<feature type="transmembrane region" description="Helical" evidence="1">
    <location>
        <begin position="109"/>
        <end position="133"/>
    </location>
</feature>
<dbReference type="Pfam" id="PF06580">
    <property type="entry name" value="His_kinase"/>
    <property type="match status" value="1"/>
</dbReference>
<keyword evidence="1" id="KW-0472">Membrane</keyword>
<sequence>MIKDKYLRLVFIPLLGIVIPFFSGIITYSDYSILELISINLYFILLSFCIWTGASWVHRKMRSFSKSLRNPILKVFSVSLIGGLFGAAISGMFSIAWYKISKENFNWAPVFRCIAFSSLAVLLFTLLYEILYLSTQRVLYTKIVDQLDWERSKAEMSVLKNELEPHFIFNSLNTLSYLILNDPQTAHEFNSKLASVYKYFLINKDRELITLQGELEFIENYFFVLQVRHDNKLHLSTDLSNHHEGTLMILPYALQVLVENAIKHNEFSDADPLYIKVVLNGEYLQIKNNKKPRPYAVNSTGIGLRNLSSRYRLVCNKDILIEATDNEFTVKLPLIKSNP</sequence>
<feature type="transmembrane region" description="Helical" evidence="1">
    <location>
        <begin position="75"/>
        <end position="97"/>
    </location>
</feature>
<evidence type="ECO:0000259" key="2">
    <source>
        <dbReference type="Pfam" id="PF06580"/>
    </source>
</evidence>
<keyword evidence="1" id="KW-0812">Transmembrane</keyword>
<dbReference type="SUPFAM" id="SSF55874">
    <property type="entry name" value="ATPase domain of HSP90 chaperone/DNA topoisomerase II/histidine kinase"/>
    <property type="match status" value="1"/>
</dbReference>
<comment type="caution">
    <text evidence="3">The sequence shown here is derived from an EMBL/GenBank/DDBJ whole genome shotgun (WGS) entry which is preliminary data.</text>
</comment>
<feature type="transmembrane region" description="Helical" evidence="1">
    <location>
        <begin position="7"/>
        <end position="27"/>
    </location>
</feature>
<reference evidence="3 4" key="1">
    <citation type="submission" date="2019-09" db="EMBL/GenBank/DDBJ databases">
        <title>Draft genome sequence of Ginsengibacter sp. BR5-29.</title>
        <authorList>
            <person name="Im W.-T."/>
        </authorList>
    </citation>
    <scope>NUCLEOTIDE SEQUENCE [LARGE SCALE GENOMIC DNA]</scope>
    <source>
        <strain evidence="3 4">BR5-29</strain>
    </source>
</reference>
<dbReference type="PANTHER" id="PTHR34220:SF7">
    <property type="entry name" value="SENSOR HISTIDINE KINASE YPDA"/>
    <property type="match status" value="1"/>
</dbReference>
<gene>
    <name evidence="3" type="ORF">FW778_18380</name>
</gene>
<dbReference type="InterPro" id="IPR036890">
    <property type="entry name" value="HATPase_C_sf"/>
</dbReference>
<evidence type="ECO:0000256" key="1">
    <source>
        <dbReference type="SAM" id="Phobius"/>
    </source>
</evidence>
<proteinExistence type="predicted"/>
<keyword evidence="4" id="KW-1185">Reference proteome</keyword>